<proteinExistence type="predicted"/>
<dbReference type="KEGG" id="fpal:HYN49_12515"/>
<organism evidence="1 2">
    <name type="scientific">Flavobacterium pallidum</name>
    <dbReference type="NCBI Taxonomy" id="2172098"/>
    <lineage>
        <taxon>Bacteria</taxon>
        <taxon>Pseudomonadati</taxon>
        <taxon>Bacteroidota</taxon>
        <taxon>Flavobacteriia</taxon>
        <taxon>Flavobacteriales</taxon>
        <taxon>Flavobacteriaceae</taxon>
        <taxon>Flavobacterium</taxon>
    </lineage>
</organism>
<dbReference type="RefSeq" id="WP_108904431.1">
    <property type="nucleotide sequence ID" value="NZ_CP029187.1"/>
</dbReference>
<keyword evidence="2" id="KW-1185">Reference proteome</keyword>
<evidence type="ECO:0000313" key="1">
    <source>
        <dbReference type="EMBL" id="AWI26654.1"/>
    </source>
</evidence>
<accession>A0A2S1SJP9</accession>
<sequence length="176" mass="20519">MSQYNKTNFHKHTFCVFEEKPLSEVSGMRPNHKSKSGSSYFFMESGVYRLSDHWGRAANCKWRLEAADKKHGLRLGFAFWATFHPDNETEKLYFIDYDPQTRTVVYQHKNNLKLDDVKTLFSAPEVTKRIREIRSLFASEAWARHFDGDIETLRNNLIDDIAIHGKTLQQAKSSLS</sequence>
<protein>
    <submittedName>
        <fullName evidence="1">Uncharacterized protein</fullName>
    </submittedName>
</protein>
<dbReference type="EMBL" id="CP029187">
    <property type="protein sequence ID" value="AWI26654.1"/>
    <property type="molecule type" value="Genomic_DNA"/>
</dbReference>
<name>A0A2S1SJP9_9FLAO</name>
<dbReference type="OrthoDB" id="1187827at2"/>
<reference evidence="1 2" key="1">
    <citation type="submission" date="2018-05" db="EMBL/GenBank/DDBJ databases">
        <title>Genome sequencing of Flavobacterium sp. HYN0049.</title>
        <authorList>
            <person name="Yi H."/>
            <person name="Baek C."/>
        </authorList>
    </citation>
    <scope>NUCLEOTIDE SEQUENCE [LARGE SCALE GENOMIC DNA]</scope>
    <source>
        <strain evidence="1 2">HYN0049</strain>
    </source>
</reference>
<dbReference type="AlphaFoldDB" id="A0A2S1SJP9"/>
<dbReference type="Proteomes" id="UP000244937">
    <property type="component" value="Chromosome"/>
</dbReference>
<gene>
    <name evidence="1" type="ORF">HYN49_12515</name>
</gene>
<evidence type="ECO:0000313" key="2">
    <source>
        <dbReference type="Proteomes" id="UP000244937"/>
    </source>
</evidence>